<dbReference type="AlphaFoldDB" id="A0A6J1T359"/>
<evidence type="ECO:0000256" key="1">
    <source>
        <dbReference type="SAM" id="SignalP"/>
    </source>
</evidence>
<dbReference type="RefSeq" id="XP_026288009.2">
    <property type="nucleotide sequence ID" value="XM_026432224.2"/>
</dbReference>
<feature type="chain" id="PRO_5038371237" evidence="1">
    <location>
        <begin position="28"/>
        <end position="155"/>
    </location>
</feature>
<accession>A0A6J1T359</accession>
<organism evidence="2 3">
    <name type="scientific">Frankliniella occidentalis</name>
    <name type="common">Western flower thrips</name>
    <name type="synonym">Euthrips occidentalis</name>
    <dbReference type="NCBI Taxonomy" id="133901"/>
    <lineage>
        <taxon>Eukaryota</taxon>
        <taxon>Metazoa</taxon>
        <taxon>Ecdysozoa</taxon>
        <taxon>Arthropoda</taxon>
        <taxon>Hexapoda</taxon>
        <taxon>Insecta</taxon>
        <taxon>Pterygota</taxon>
        <taxon>Neoptera</taxon>
        <taxon>Paraneoptera</taxon>
        <taxon>Thysanoptera</taxon>
        <taxon>Terebrantia</taxon>
        <taxon>Thripoidea</taxon>
        <taxon>Thripidae</taxon>
        <taxon>Frankliniella</taxon>
    </lineage>
</organism>
<protein>
    <submittedName>
        <fullName evidence="3">U-scoloptoxin(19)-Sm1a</fullName>
    </submittedName>
</protein>
<keyword evidence="2" id="KW-1185">Reference proteome</keyword>
<dbReference type="OrthoDB" id="6332063at2759"/>
<sequence>MMTSFAEMSSLLVLVAAALLASTTVTAEEGASSLSEVQLTASVAPPADDAPRSSYAFGSGSGSPPEWLMEEPCTRAGGICMHVNECGGSLSEKPGLCPKQRAKGVECCHGLSVLETRCRKRGGECMVTDQCNPRLRDSRATDCSYGESCCILVAL</sequence>
<name>A0A6J1T359_FRAOC</name>
<feature type="signal peptide" evidence="1">
    <location>
        <begin position="1"/>
        <end position="27"/>
    </location>
</feature>
<dbReference type="GeneID" id="113213236"/>
<evidence type="ECO:0000313" key="3">
    <source>
        <dbReference type="RefSeq" id="XP_026288009.2"/>
    </source>
</evidence>
<gene>
    <name evidence="3" type="primary">LOC113213236</name>
</gene>
<evidence type="ECO:0000313" key="2">
    <source>
        <dbReference type="Proteomes" id="UP000504606"/>
    </source>
</evidence>
<reference evidence="3" key="1">
    <citation type="submission" date="2025-08" db="UniProtKB">
        <authorList>
            <consortium name="RefSeq"/>
        </authorList>
    </citation>
    <scope>IDENTIFICATION</scope>
    <source>
        <tissue evidence="3">Whole organism</tissue>
    </source>
</reference>
<dbReference type="KEGG" id="foc:113213236"/>
<dbReference type="Proteomes" id="UP000504606">
    <property type="component" value="Unplaced"/>
</dbReference>
<proteinExistence type="predicted"/>
<keyword evidence="1" id="KW-0732">Signal</keyword>